<proteinExistence type="inferred from homology"/>
<dbReference type="InterPro" id="IPR021109">
    <property type="entry name" value="Peptidase_aspartic_dom_sf"/>
</dbReference>
<dbReference type="InterPro" id="IPR034163">
    <property type="entry name" value="Aspergillopepsin-like_cat_dom"/>
</dbReference>
<dbReference type="PROSITE" id="PS51767">
    <property type="entry name" value="PEPTIDASE_A1"/>
    <property type="match status" value="1"/>
</dbReference>
<dbReference type="CDD" id="cd06097">
    <property type="entry name" value="Aspergillopepsin_like"/>
    <property type="match status" value="1"/>
</dbReference>
<feature type="active site" evidence="5">
    <location>
        <position position="290"/>
    </location>
</feature>
<dbReference type="GO" id="GO:0004190">
    <property type="term" value="F:aspartic-type endopeptidase activity"/>
    <property type="evidence" value="ECO:0007669"/>
    <property type="project" value="UniProtKB-KW"/>
</dbReference>
<accession>G9NCX5</accession>
<dbReference type="RefSeq" id="XP_013949744.1">
    <property type="nucleotide sequence ID" value="XM_014094269.1"/>
</dbReference>
<protein>
    <recommendedName>
        <fullName evidence="9">Peptidase A1 domain-containing protein</fullName>
    </recommendedName>
</protein>
<evidence type="ECO:0000256" key="4">
    <source>
        <dbReference type="ARBA" id="ARBA00022801"/>
    </source>
</evidence>
<feature type="signal peptide" evidence="8">
    <location>
        <begin position="1"/>
        <end position="19"/>
    </location>
</feature>
<evidence type="ECO:0000313" key="10">
    <source>
        <dbReference type="EMBL" id="EHK15546.1"/>
    </source>
</evidence>
<dbReference type="OrthoDB" id="2747330at2759"/>
<dbReference type="VEuPathDB" id="FungiDB:TRIVIDRAFT_39098"/>
<keyword evidence="11" id="KW-1185">Reference proteome</keyword>
<dbReference type="eggNOG" id="KOG1339">
    <property type="taxonomic scope" value="Eukaryota"/>
</dbReference>
<evidence type="ECO:0000259" key="9">
    <source>
        <dbReference type="PROSITE" id="PS51767"/>
    </source>
</evidence>
<feature type="disulfide bond" evidence="6">
    <location>
        <begin position="327"/>
        <end position="366"/>
    </location>
</feature>
<dbReference type="PANTHER" id="PTHR47966">
    <property type="entry name" value="BETA-SITE APP-CLEAVING ENZYME, ISOFORM A-RELATED"/>
    <property type="match status" value="1"/>
</dbReference>
<organism evidence="10 11">
    <name type="scientific">Hypocrea virens (strain Gv29-8 / FGSC 10586)</name>
    <name type="common">Gliocladium virens</name>
    <name type="synonym">Trichoderma virens</name>
    <dbReference type="NCBI Taxonomy" id="413071"/>
    <lineage>
        <taxon>Eukaryota</taxon>
        <taxon>Fungi</taxon>
        <taxon>Dikarya</taxon>
        <taxon>Ascomycota</taxon>
        <taxon>Pezizomycotina</taxon>
        <taxon>Sordariomycetes</taxon>
        <taxon>Hypocreomycetidae</taxon>
        <taxon>Hypocreales</taxon>
        <taxon>Hypocreaceae</taxon>
        <taxon>Trichoderma</taxon>
    </lineage>
</organism>
<dbReference type="PROSITE" id="PS00141">
    <property type="entry name" value="ASP_PROTEASE"/>
    <property type="match status" value="2"/>
</dbReference>
<keyword evidence="2 7" id="KW-0645">Protease</keyword>
<comment type="similarity">
    <text evidence="1 7">Belongs to the peptidase A1 family.</text>
</comment>
<dbReference type="AlphaFoldDB" id="G9NCX5"/>
<dbReference type="InterPro" id="IPR001969">
    <property type="entry name" value="Aspartic_peptidase_AS"/>
</dbReference>
<evidence type="ECO:0000256" key="7">
    <source>
        <dbReference type="RuleBase" id="RU000454"/>
    </source>
</evidence>
<evidence type="ECO:0000256" key="6">
    <source>
        <dbReference type="PIRSR" id="PIRSR601461-2"/>
    </source>
</evidence>
<dbReference type="GO" id="GO:0006508">
    <property type="term" value="P:proteolysis"/>
    <property type="evidence" value="ECO:0007669"/>
    <property type="project" value="UniProtKB-KW"/>
</dbReference>
<evidence type="ECO:0000313" key="11">
    <source>
        <dbReference type="Proteomes" id="UP000007115"/>
    </source>
</evidence>
<feature type="active site" evidence="5">
    <location>
        <position position="102"/>
    </location>
</feature>
<keyword evidence="4 7" id="KW-0378">Hydrolase</keyword>
<dbReference type="InParanoid" id="G9NCX5"/>
<feature type="chain" id="PRO_5003524816" description="Peptidase A1 domain-containing protein" evidence="8">
    <location>
        <begin position="20"/>
        <end position="410"/>
    </location>
</feature>
<dbReference type="SUPFAM" id="SSF50630">
    <property type="entry name" value="Acid proteases"/>
    <property type="match status" value="1"/>
</dbReference>
<dbReference type="Pfam" id="PF00026">
    <property type="entry name" value="Asp"/>
    <property type="match status" value="1"/>
</dbReference>
<dbReference type="EMBL" id="ABDF02000092">
    <property type="protein sequence ID" value="EHK15546.1"/>
    <property type="molecule type" value="Genomic_DNA"/>
</dbReference>
<dbReference type="OMA" id="GPWAPRY"/>
<dbReference type="PANTHER" id="PTHR47966:SF1">
    <property type="entry name" value="ASPARTYL PROTEINASE"/>
    <property type="match status" value="1"/>
</dbReference>
<dbReference type="Gene3D" id="2.40.70.10">
    <property type="entry name" value="Acid Proteases"/>
    <property type="match status" value="2"/>
</dbReference>
<evidence type="ECO:0000256" key="5">
    <source>
        <dbReference type="PIRSR" id="PIRSR601461-1"/>
    </source>
</evidence>
<dbReference type="PRINTS" id="PR00792">
    <property type="entry name" value="PEPSIN"/>
</dbReference>
<evidence type="ECO:0000256" key="1">
    <source>
        <dbReference type="ARBA" id="ARBA00007447"/>
    </source>
</evidence>
<sequence length="410" mass="45516">MWHCVFFLLFARLWTLVTATPSSNTGFSLAVNPKPDASRNFVRDWTAARRKWGKGVPRDIASALSLSGSPGLVDVEPRGRDEFYVADVQIGSPPQTLELLLDTGSSDLWIQSTDTTYNVNTGGPWPLRYHPNDSTTAHLIQGAKWSVIYMDGTTADGIVYHDTVRLGNFWVENAAVQSAKMISGQLEEDIRMSGILGLAKRLSNNIEPPAPSFLSLLRQQLQHQVFGVDLNRNASGVFTFGYINESRALGEITWVDTDPDSPYWDIEFNLTTWGETTTPWYSQNFTGTIDTGTTLMFLPDNLASAYWFAIPGMKVDERLSNAFTFPCEVAKDLPNLMLRIPGSSRILTIPGPYLNYGPTSFDQSYCWGGMQSAEDLSVIVLGDIMLKALYLAFDLDKGRVGFANKVLHDI</sequence>
<keyword evidence="8" id="KW-0732">Signal</keyword>
<dbReference type="STRING" id="413071.G9NCX5"/>
<dbReference type="HOGENOM" id="CLU_013253_0_3_1"/>
<dbReference type="Proteomes" id="UP000007115">
    <property type="component" value="Unassembled WGS sequence"/>
</dbReference>
<comment type="caution">
    <text evidence="10">The sequence shown here is derived from an EMBL/GenBank/DDBJ whole genome shotgun (WGS) entry which is preliminary data.</text>
</comment>
<dbReference type="InterPro" id="IPR033121">
    <property type="entry name" value="PEPTIDASE_A1"/>
</dbReference>
<evidence type="ECO:0000256" key="3">
    <source>
        <dbReference type="ARBA" id="ARBA00022750"/>
    </source>
</evidence>
<evidence type="ECO:0000256" key="8">
    <source>
        <dbReference type="SAM" id="SignalP"/>
    </source>
</evidence>
<dbReference type="GeneID" id="25793764"/>
<feature type="domain" description="Peptidase A1" evidence="9">
    <location>
        <begin position="84"/>
        <end position="403"/>
    </location>
</feature>
<reference evidence="10 11" key="1">
    <citation type="journal article" date="2011" name="Genome Biol.">
        <title>Comparative genome sequence analysis underscores mycoparasitism as the ancestral life style of Trichoderma.</title>
        <authorList>
            <person name="Kubicek C.P."/>
            <person name="Herrera-Estrella A."/>
            <person name="Seidl-Seiboth V."/>
            <person name="Martinez D.A."/>
            <person name="Druzhinina I.S."/>
            <person name="Thon M."/>
            <person name="Zeilinger S."/>
            <person name="Casas-Flores S."/>
            <person name="Horwitz B.A."/>
            <person name="Mukherjee P.K."/>
            <person name="Mukherjee M."/>
            <person name="Kredics L."/>
            <person name="Alcaraz L.D."/>
            <person name="Aerts A."/>
            <person name="Antal Z."/>
            <person name="Atanasova L."/>
            <person name="Cervantes-Badillo M.G."/>
            <person name="Challacombe J."/>
            <person name="Chertkov O."/>
            <person name="McCluskey K."/>
            <person name="Coulpier F."/>
            <person name="Deshpande N."/>
            <person name="von Doehren H."/>
            <person name="Ebbole D.J."/>
            <person name="Esquivel-Naranjo E.U."/>
            <person name="Fekete E."/>
            <person name="Flipphi M."/>
            <person name="Glaser F."/>
            <person name="Gomez-Rodriguez E.Y."/>
            <person name="Gruber S."/>
            <person name="Han C."/>
            <person name="Henrissat B."/>
            <person name="Hermosa R."/>
            <person name="Hernandez-Onate M."/>
            <person name="Karaffa L."/>
            <person name="Kosti I."/>
            <person name="Le Crom S."/>
            <person name="Lindquist E."/>
            <person name="Lucas S."/>
            <person name="Luebeck M."/>
            <person name="Luebeck P.S."/>
            <person name="Margeot A."/>
            <person name="Metz B."/>
            <person name="Misra M."/>
            <person name="Nevalainen H."/>
            <person name="Omann M."/>
            <person name="Packer N."/>
            <person name="Perrone G."/>
            <person name="Uresti-Rivera E.E."/>
            <person name="Salamov A."/>
            <person name="Schmoll M."/>
            <person name="Seiboth B."/>
            <person name="Shapiro H."/>
            <person name="Sukno S."/>
            <person name="Tamayo-Ramos J.A."/>
            <person name="Tisch D."/>
            <person name="Wiest A."/>
            <person name="Wilkinson H.H."/>
            <person name="Zhang M."/>
            <person name="Coutinho P.M."/>
            <person name="Kenerley C.M."/>
            <person name="Monte E."/>
            <person name="Baker S.E."/>
            <person name="Grigoriev I.V."/>
        </authorList>
    </citation>
    <scope>NUCLEOTIDE SEQUENCE [LARGE SCALE GENOMIC DNA]</scope>
    <source>
        <strain evidence="11">Gv29-8 / FGSC 10586</strain>
    </source>
</reference>
<gene>
    <name evidence="10" type="ORF">TRIVIDRAFT_39098</name>
</gene>
<evidence type="ECO:0000256" key="2">
    <source>
        <dbReference type="ARBA" id="ARBA00022670"/>
    </source>
</evidence>
<keyword evidence="6" id="KW-1015">Disulfide bond</keyword>
<name>G9NCX5_HYPVG</name>
<dbReference type="InterPro" id="IPR001461">
    <property type="entry name" value="Aspartic_peptidase_A1"/>
</dbReference>
<keyword evidence="3 7" id="KW-0064">Aspartyl protease</keyword>